<evidence type="ECO:0000256" key="7">
    <source>
        <dbReference type="ARBA" id="ARBA00023212"/>
    </source>
</evidence>
<dbReference type="Proteomes" id="UP000694558">
    <property type="component" value="Chromosome 3"/>
</dbReference>
<dbReference type="GO" id="GO:0005930">
    <property type="term" value="C:axoneme"/>
    <property type="evidence" value="ECO:0007669"/>
    <property type="project" value="UniProtKB-SubCell"/>
</dbReference>
<evidence type="ECO:0000256" key="5">
    <source>
        <dbReference type="ARBA" id="ARBA00023054"/>
    </source>
</evidence>
<dbReference type="AlphaFoldDB" id="A0A8D3B7U2"/>
<evidence type="ECO:0000256" key="11">
    <source>
        <dbReference type="RuleBase" id="RU367040"/>
    </source>
</evidence>
<keyword evidence="4 11" id="KW-0282">Flagellum</keyword>
<evidence type="ECO:0000256" key="10">
    <source>
        <dbReference type="ARBA" id="ARBA00046435"/>
    </source>
</evidence>
<feature type="region of interest" description="Disordered" evidence="13">
    <location>
        <begin position="1"/>
        <end position="22"/>
    </location>
</feature>
<dbReference type="Pfam" id="PF03148">
    <property type="entry name" value="Tektin"/>
    <property type="match status" value="1"/>
</dbReference>
<dbReference type="GO" id="GO:0005634">
    <property type="term" value="C:nucleus"/>
    <property type="evidence" value="ECO:0007669"/>
    <property type="project" value="TreeGrafter"/>
</dbReference>
<evidence type="ECO:0000256" key="6">
    <source>
        <dbReference type="ARBA" id="ARBA00023069"/>
    </source>
</evidence>
<evidence type="ECO:0000256" key="8">
    <source>
        <dbReference type="ARBA" id="ARBA00023273"/>
    </source>
</evidence>
<keyword evidence="7" id="KW-0206">Cytoskeleton</keyword>
<dbReference type="GO" id="GO:0060294">
    <property type="term" value="P:cilium movement involved in cell motility"/>
    <property type="evidence" value="ECO:0007669"/>
    <property type="project" value="UniProtKB-UniRule"/>
</dbReference>
<evidence type="ECO:0000256" key="3">
    <source>
        <dbReference type="ARBA" id="ARBA00022490"/>
    </source>
</evidence>
<reference evidence="14" key="1">
    <citation type="submission" date="2023-05" db="EMBL/GenBank/DDBJ databases">
        <title>High-quality long-read genome of Scophthalmus maximus.</title>
        <authorList>
            <person name="Lien S."/>
            <person name="Martinez P."/>
        </authorList>
    </citation>
    <scope>NUCLEOTIDE SEQUENCE [LARGE SCALE GENOMIC DNA]</scope>
</reference>
<keyword evidence="3" id="KW-0963">Cytoplasm</keyword>
<evidence type="ECO:0000256" key="4">
    <source>
        <dbReference type="ARBA" id="ARBA00022846"/>
    </source>
</evidence>
<evidence type="ECO:0000256" key="9">
    <source>
        <dbReference type="ARBA" id="ARBA00045224"/>
    </source>
</evidence>
<sequence length="391" mass="44975">MSVRDQRGPPQSEGPNLGKIEDMRNHSAVFRGECTRLILETDKACRRMQDDDSKRLGQRVRDIQFLKKELEVKLDEINVEIDILIALQSRVVKALESCKEPLRVTLLCLEERMKRPPSERLRDGVDRELLKEREVIDGVASLLQRLLEQITEQIRLNRSAKYQLEQDLKEKYEAQCIDNSFQTSLEDLKSGSVLFSYVSPLTPTQWETISDINIAKAEQQKTNSLSLRAFVESLLEQMTADVQKQAQATIAAFQLNVQEIKSAKSQMEDQLGKILSEIASQQRISEDLKVAITEKGRFLSLAQARLDLRERRPVKEQCHDPAQTQLLTEVQQLTAHINKLREAVAQSEEEQRAMVRCQIDLEEIIQVKVTCLYIDEVTCPQHKEPIFIHNF</sequence>
<keyword evidence="5 12" id="KW-0175">Coiled coil</keyword>
<evidence type="ECO:0000313" key="15">
    <source>
        <dbReference type="Proteomes" id="UP000694558"/>
    </source>
</evidence>
<feature type="coiled-coil region" evidence="12">
    <location>
        <begin position="323"/>
        <end position="350"/>
    </location>
</feature>
<dbReference type="PANTHER" id="PTHR19960:SF25">
    <property type="entry name" value="TEKTIN-1"/>
    <property type="match status" value="1"/>
</dbReference>
<comment type="subcellular location">
    <subcellularLocation>
        <location evidence="11">Cytoplasm</location>
        <location evidence="11">Cytoskeleton</location>
        <location evidence="11">Cilium axoneme</location>
    </subcellularLocation>
    <subcellularLocation>
        <location evidence="1">Cytoplasm</location>
        <location evidence="1">Cytoskeleton</location>
        <location evidence="1">Flagellum axoneme</location>
    </subcellularLocation>
</comment>
<proteinExistence type="inferred from homology"/>
<name>A0A8D3B7U2_SCOMX</name>
<gene>
    <name evidence="14" type="primary">tekt1</name>
</gene>
<comment type="similarity">
    <text evidence="2 11">Belongs to the tektin family.</text>
</comment>
<comment type="subunit">
    <text evidence="10">Microtubule inner protein component of sperm flagellar doublet microtubules.</text>
</comment>
<evidence type="ECO:0000256" key="12">
    <source>
        <dbReference type="SAM" id="Coils"/>
    </source>
</evidence>
<dbReference type="Ensembl" id="ENSSMAT00000030255.2">
    <property type="protein sequence ID" value="ENSSMAP00000029885.2"/>
    <property type="gene ID" value="ENSSMAG00000018188.2"/>
</dbReference>
<dbReference type="InterPro" id="IPR000435">
    <property type="entry name" value="Tektins"/>
</dbReference>
<dbReference type="PANTHER" id="PTHR19960">
    <property type="entry name" value="TEKTIN"/>
    <property type="match status" value="1"/>
</dbReference>
<reference evidence="14" key="2">
    <citation type="submission" date="2025-08" db="UniProtKB">
        <authorList>
            <consortium name="Ensembl"/>
        </authorList>
    </citation>
    <scope>IDENTIFICATION</scope>
</reference>
<organism evidence="14 15">
    <name type="scientific">Scophthalmus maximus</name>
    <name type="common">Turbot</name>
    <name type="synonym">Psetta maxima</name>
    <dbReference type="NCBI Taxonomy" id="52904"/>
    <lineage>
        <taxon>Eukaryota</taxon>
        <taxon>Metazoa</taxon>
        <taxon>Chordata</taxon>
        <taxon>Craniata</taxon>
        <taxon>Vertebrata</taxon>
        <taxon>Euteleostomi</taxon>
        <taxon>Actinopterygii</taxon>
        <taxon>Neopterygii</taxon>
        <taxon>Teleostei</taxon>
        <taxon>Neoteleostei</taxon>
        <taxon>Acanthomorphata</taxon>
        <taxon>Carangaria</taxon>
        <taxon>Pleuronectiformes</taxon>
        <taxon>Pleuronectoidei</taxon>
        <taxon>Scophthalmidae</taxon>
        <taxon>Scophthalmus</taxon>
    </lineage>
</organism>
<dbReference type="GO" id="GO:0015630">
    <property type="term" value="C:microtubule cytoskeleton"/>
    <property type="evidence" value="ECO:0007669"/>
    <property type="project" value="UniProtKB-UniRule"/>
</dbReference>
<comment type="function">
    <text evidence="9">Microtubule inner protein (MIP) part of the dynein-decorated doublet microtubules (DMTs) in cilia and flagellar axoneme. Forms filamentous polymers in the walls of ciliary and flagellar microtubules.</text>
</comment>
<evidence type="ECO:0000256" key="1">
    <source>
        <dbReference type="ARBA" id="ARBA00004611"/>
    </source>
</evidence>
<dbReference type="GO" id="GO:0060271">
    <property type="term" value="P:cilium assembly"/>
    <property type="evidence" value="ECO:0007669"/>
    <property type="project" value="UniProtKB-UniRule"/>
</dbReference>
<evidence type="ECO:0000256" key="2">
    <source>
        <dbReference type="ARBA" id="ARBA00007209"/>
    </source>
</evidence>
<evidence type="ECO:0000313" key="14">
    <source>
        <dbReference type="Ensembl" id="ENSSMAP00000029885.2"/>
    </source>
</evidence>
<dbReference type="InterPro" id="IPR048256">
    <property type="entry name" value="Tektin-like"/>
</dbReference>
<protein>
    <recommendedName>
        <fullName evidence="11">Tektin</fullName>
    </recommendedName>
</protein>
<accession>A0A8D3B7U2</accession>
<keyword evidence="8 11" id="KW-0966">Cell projection</keyword>
<keyword evidence="6 11" id="KW-0969">Cilium</keyword>
<dbReference type="GeneTree" id="ENSGT00950000182894"/>
<evidence type="ECO:0000256" key="13">
    <source>
        <dbReference type="SAM" id="MobiDB-lite"/>
    </source>
</evidence>